<reference evidence="1" key="1">
    <citation type="journal article" date="2014" name="Front. Microbiol.">
        <title>High frequency of phylogenetically diverse reductive dehalogenase-homologous genes in deep subseafloor sedimentary metagenomes.</title>
        <authorList>
            <person name="Kawai M."/>
            <person name="Futagami T."/>
            <person name="Toyoda A."/>
            <person name="Takaki Y."/>
            <person name="Nishi S."/>
            <person name="Hori S."/>
            <person name="Arai W."/>
            <person name="Tsubouchi T."/>
            <person name="Morono Y."/>
            <person name="Uchiyama I."/>
            <person name="Ito T."/>
            <person name="Fujiyama A."/>
            <person name="Inagaki F."/>
            <person name="Takami H."/>
        </authorList>
    </citation>
    <scope>NUCLEOTIDE SEQUENCE</scope>
    <source>
        <strain evidence="1">Expedition CK06-06</strain>
    </source>
</reference>
<feature type="non-terminal residue" evidence="1">
    <location>
        <position position="177"/>
    </location>
</feature>
<proteinExistence type="predicted"/>
<protein>
    <submittedName>
        <fullName evidence="1">Uncharacterized protein</fullName>
    </submittedName>
</protein>
<dbReference type="AlphaFoldDB" id="X1P5W5"/>
<sequence>MSKTNSNADKIAKVFTSYCNSKNYQVKQSQESNNLRIDISNLSERTIVKVYYKGTVQVQGKPNSLRAEMETLKEKFEANPLSFLGYKTPEMKACATRYDIMLPELRTKIKESLNTLEAAVEITGSPSPAIEYRAKISRNRYSLTLTQFDNGTLLLQGKTDKLFNDSCDLIEKIANPS</sequence>
<comment type="caution">
    <text evidence="1">The sequence shown here is derived from an EMBL/GenBank/DDBJ whole genome shotgun (WGS) entry which is preliminary data.</text>
</comment>
<gene>
    <name evidence="1" type="ORF">S06H3_59684</name>
</gene>
<accession>X1P5W5</accession>
<name>X1P5W5_9ZZZZ</name>
<dbReference type="EMBL" id="BARV01038815">
    <property type="protein sequence ID" value="GAI51238.1"/>
    <property type="molecule type" value="Genomic_DNA"/>
</dbReference>
<organism evidence="1">
    <name type="scientific">marine sediment metagenome</name>
    <dbReference type="NCBI Taxonomy" id="412755"/>
    <lineage>
        <taxon>unclassified sequences</taxon>
        <taxon>metagenomes</taxon>
        <taxon>ecological metagenomes</taxon>
    </lineage>
</organism>
<evidence type="ECO:0000313" key="1">
    <source>
        <dbReference type="EMBL" id="GAI51238.1"/>
    </source>
</evidence>